<dbReference type="PANTHER" id="PTHR43248">
    <property type="entry name" value="2-SUCCINYL-6-HYDROXY-2,4-CYCLOHEXADIENE-1-CARBOXYLATE SYNTHASE"/>
    <property type="match status" value="1"/>
</dbReference>
<keyword evidence="2" id="KW-0378">Hydrolase</keyword>
<reference evidence="5" key="1">
    <citation type="journal article" date="2023" name="Nat. Commun.">
        <title>Diploid and tetraploid genomes of Acorus and the evolution of monocots.</title>
        <authorList>
            <person name="Ma L."/>
            <person name="Liu K.W."/>
            <person name="Li Z."/>
            <person name="Hsiao Y.Y."/>
            <person name="Qi Y."/>
            <person name="Fu T."/>
            <person name="Tang G.D."/>
            <person name="Zhang D."/>
            <person name="Sun W.H."/>
            <person name="Liu D.K."/>
            <person name="Li Y."/>
            <person name="Chen G.Z."/>
            <person name="Liu X.D."/>
            <person name="Liao X.Y."/>
            <person name="Jiang Y.T."/>
            <person name="Yu X."/>
            <person name="Hao Y."/>
            <person name="Huang J."/>
            <person name="Zhao X.W."/>
            <person name="Ke S."/>
            <person name="Chen Y.Y."/>
            <person name="Wu W.L."/>
            <person name="Hsu J.L."/>
            <person name="Lin Y.F."/>
            <person name="Huang M.D."/>
            <person name="Li C.Y."/>
            <person name="Huang L."/>
            <person name="Wang Z.W."/>
            <person name="Zhao X."/>
            <person name="Zhong W.Y."/>
            <person name="Peng D.H."/>
            <person name="Ahmad S."/>
            <person name="Lan S."/>
            <person name="Zhang J.S."/>
            <person name="Tsai W.C."/>
            <person name="Van de Peer Y."/>
            <person name="Liu Z.J."/>
        </authorList>
    </citation>
    <scope>NUCLEOTIDE SEQUENCE</scope>
    <source>
        <strain evidence="5">CP</strain>
    </source>
</reference>
<dbReference type="AlphaFoldDB" id="A0AAV9FEL9"/>
<feature type="domain" description="AB hydrolase-1" evidence="4">
    <location>
        <begin position="129"/>
        <end position="353"/>
    </location>
</feature>
<dbReference type="InterPro" id="IPR029058">
    <property type="entry name" value="AB_hydrolase_fold"/>
</dbReference>
<comment type="caution">
    <text evidence="5">The sequence shown here is derived from an EMBL/GenBank/DDBJ whole genome shotgun (WGS) entry which is preliminary data.</text>
</comment>
<dbReference type="SUPFAM" id="SSF53474">
    <property type="entry name" value="alpha/beta-Hydrolases"/>
    <property type="match status" value="1"/>
</dbReference>
<protein>
    <recommendedName>
        <fullName evidence="4">AB hydrolase-1 domain-containing protein</fullName>
    </recommendedName>
</protein>
<feature type="compositionally biased region" description="Basic residues" evidence="3">
    <location>
        <begin position="85"/>
        <end position="94"/>
    </location>
</feature>
<dbReference type="EMBL" id="JAUJYO010000002">
    <property type="protein sequence ID" value="KAK1324184.1"/>
    <property type="molecule type" value="Genomic_DNA"/>
</dbReference>
<evidence type="ECO:0000313" key="5">
    <source>
        <dbReference type="EMBL" id="KAK1324184.1"/>
    </source>
</evidence>
<dbReference type="Pfam" id="PF12697">
    <property type="entry name" value="Abhydrolase_6"/>
    <property type="match status" value="1"/>
</dbReference>
<dbReference type="Gene3D" id="3.40.50.1820">
    <property type="entry name" value="alpha/beta hydrolase"/>
    <property type="match status" value="1"/>
</dbReference>
<dbReference type="Proteomes" id="UP001180020">
    <property type="component" value="Unassembled WGS sequence"/>
</dbReference>
<dbReference type="PANTHER" id="PTHR43248:SF3">
    <property type="entry name" value="AB HYDROLASE-1 DOMAIN-CONTAINING PROTEIN"/>
    <property type="match status" value="1"/>
</dbReference>
<name>A0AAV9FEL9_ACOCL</name>
<organism evidence="5 6">
    <name type="scientific">Acorus calamus</name>
    <name type="common">Sweet flag</name>
    <dbReference type="NCBI Taxonomy" id="4465"/>
    <lineage>
        <taxon>Eukaryota</taxon>
        <taxon>Viridiplantae</taxon>
        <taxon>Streptophyta</taxon>
        <taxon>Embryophyta</taxon>
        <taxon>Tracheophyta</taxon>
        <taxon>Spermatophyta</taxon>
        <taxon>Magnoliopsida</taxon>
        <taxon>Liliopsida</taxon>
        <taxon>Acoraceae</taxon>
        <taxon>Acorus</taxon>
    </lineage>
</organism>
<evidence type="ECO:0000313" key="6">
    <source>
        <dbReference type="Proteomes" id="UP001180020"/>
    </source>
</evidence>
<feature type="region of interest" description="Disordered" evidence="3">
    <location>
        <begin position="73"/>
        <end position="109"/>
    </location>
</feature>
<comment type="similarity">
    <text evidence="1">Belongs to the peptidase S33 family.</text>
</comment>
<proteinExistence type="inferred from homology"/>
<keyword evidence="6" id="KW-1185">Reference proteome</keyword>
<dbReference type="GO" id="GO:0016787">
    <property type="term" value="F:hydrolase activity"/>
    <property type="evidence" value="ECO:0007669"/>
    <property type="project" value="UniProtKB-KW"/>
</dbReference>
<dbReference type="InterPro" id="IPR000073">
    <property type="entry name" value="AB_hydrolase_1"/>
</dbReference>
<reference evidence="5" key="2">
    <citation type="submission" date="2023-06" db="EMBL/GenBank/DDBJ databases">
        <authorList>
            <person name="Ma L."/>
            <person name="Liu K.-W."/>
            <person name="Li Z."/>
            <person name="Hsiao Y.-Y."/>
            <person name="Qi Y."/>
            <person name="Fu T."/>
            <person name="Tang G."/>
            <person name="Zhang D."/>
            <person name="Sun W.-H."/>
            <person name="Liu D.-K."/>
            <person name="Li Y."/>
            <person name="Chen G.-Z."/>
            <person name="Liu X.-D."/>
            <person name="Liao X.-Y."/>
            <person name="Jiang Y.-T."/>
            <person name="Yu X."/>
            <person name="Hao Y."/>
            <person name="Huang J."/>
            <person name="Zhao X.-W."/>
            <person name="Ke S."/>
            <person name="Chen Y.-Y."/>
            <person name="Wu W.-L."/>
            <person name="Hsu J.-L."/>
            <person name="Lin Y.-F."/>
            <person name="Huang M.-D."/>
            <person name="Li C.-Y."/>
            <person name="Huang L."/>
            <person name="Wang Z.-W."/>
            <person name="Zhao X."/>
            <person name="Zhong W.-Y."/>
            <person name="Peng D.-H."/>
            <person name="Ahmad S."/>
            <person name="Lan S."/>
            <person name="Zhang J.-S."/>
            <person name="Tsai W.-C."/>
            <person name="Van De Peer Y."/>
            <person name="Liu Z.-J."/>
        </authorList>
    </citation>
    <scope>NUCLEOTIDE SEQUENCE</scope>
    <source>
        <strain evidence="5">CP</strain>
        <tissue evidence="5">Leaves</tissue>
    </source>
</reference>
<gene>
    <name evidence="5" type="ORF">QJS10_CPA02g01006</name>
</gene>
<accession>A0AAV9FEL9</accession>
<evidence type="ECO:0000256" key="3">
    <source>
        <dbReference type="SAM" id="MobiDB-lite"/>
    </source>
</evidence>
<dbReference type="InterPro" id="IPR051601">
    <property type="entry name" value="Serine_prot/Carboxylest_S33"/>
</dbReference>
<evidence type="ECO:0000256" key="1">
    <source>
        <dbReference type="ARBA" id="ARBA00010088"/>
    </source>
</evidence>
<evidence type="ECO:0000256" key="2">
    <source>
        <dbReference type="ARBA" id="ARBA00022801"/>
    </source>
</evidence>
<sequence>MAKALKDRSRCLFFSSSRLPLLKNLHRSFETLAFEELRVDPERPTKSTALVLHGLLGSGRNWRSFSRRLVSSIPGSEGSPDLKAKGSKKSKQRAASKGNHASEALEQLTRQTREAVRELKEPTATRDAQEWRMVLVDLRNHGRSAGLKGLEPPHNMESAAKDLADLVKSHGWAWPDVVIGHSMGGKVALAYADSCKQLWVLDSVPGDAVSDSDGEVENVLKTLQSLPTTLPSRKWLVDQMLNHSFSKSLSDWIGSNLKKAGDGMTWAFDLQAAIDMFHSYREKSYLSLLENPPKGLEIALVRAENSDRWTQPVLRRLESLSSRPEEPDRGKVSLHVLPRSGHWVHVDNPKGLLEIMAPNFFFGS</sequence>
<evidence type="ECO:0000259" key="4">
    <source>
        <dbReference type="Pfam" id="PF12697"/>
    </source>
</evidence>